<dbReference type="InterPro" id="IPR012677">
    <property type="entry name" value="Nucleotide-bd_a/b_plait_sf"/>
</dbReference>
<reference evidence="6" key="1">
    <citation type="submission" date="2023-06" db="EMBL/GenBank/DDBJ databases">
        <authorList>
            <person name="Noh H."/>
        </authorList>
    </citation>
    <scope>NUCLEOTIDE SEQUENCE</scope>
    <source>
        <strain evidence="6">DUCC20226</strain>
    </source>
</reference>
<dbReference type="CDD" id="cd12245">
    <property type="entry name" value="RRM_scw1_like"/>
    <property type="match status" value="1"/>
</dbReference>
<accession>A0AAD9S7U8</accession>
<name>A0AAD9S7U8_PHOAM</name>
<dbReference type="SMART" id="SM00360">
    <property type="entry name" value="RRM"/>
    <property type="match status" value="2"/>
</dbReference>
<sequence length="642" mass="66387">MYGDPSTSAASSGASLAALQSHSLSKPPRSQSQSQSQPPPSSSHPSTSLPLAASSRTSPFTPSTLAPSSTTTASSTAYTSATVIAPPATSSSMAASLFYPTPQPIGPPLSAATPSHASSSFAHSFDRDAPAPIGTRQPGVDYAVLVQRLPPETTEQNLRVMCIFSDELLDVNMLGVSAEPDGNFCSAVLRFKSFDGAQEAQTILNGKKGMMVDHLGSRGPFAPDRNKSGPSSGASSTTSPGTTATQPPRFDGTFSPLEKTSPSINGNYVTGDFGSAKPNYNYKTFFSPQSPIGNHLSEQPRNTGKSLINDATDDDDTGDILQLPRAFGENGSVTAQRRATAPQIPILDRMASLSLNTGPANGAPSSQRAHGQPGAYQPHSAHPNNTMSPTAMNGTNGHYQTGPVQWRTHVPPPANPADMNPPCNTLYVGNLPMGSSEDELKTVFSRQRGYKRLCFRAKANGPMCFVEFDDISCATRALHDLYGYPLTTSVKGGIRLSFSKNPLGVRTPQPPGQGPSGPLAGPNGLMNHSTNGFASAGPPPGLTAPPGLNGGRTNGPYSASGVQNSSTPSSSYPPSTMSNGSANTSLPFGNSAAAPSYGGNAWGSSSYFTSPPISASNGVASPPLAGAPNGSASFNSYRRGQF</sequence>
<feature type="compositionally biased region" description="Polar residues" evidence="4">
    <location>
        <begin position="291"/>
        <end position="306"/>
    </location>
</feature>
<evidence type="ECO:0000256" key="4">
    <source>
        <dbReference type="SAM" id="MobiDB-lite"/>
    </source>
</evidence>
<dbReference type="Proteomes" id="UP001265746">
    <property type="component" value="Unassembled WGS sequence"/>
</dbReference>
<dbReference type="InterPro" id="IPR000504">
    <property type="entry name" value="RRM_dom"/>
</dbReference>
<dbReference type="InterPro" id="IPR035979">
    <property type="entry name" value="RBD_domain_sf"/>
</dbReference>
<evidence type="ECO:0000313" key="6">
    <source>
        <dbReference type="EMBL" id="KAK2601223.1"/>
    </source>
</evidence>
<comment type="caution">
    <text evidence="6">The sequence shown here is derived from an EMBL/GenBank/DDBJ whole genome shotgun (WGS) entry which is preliminary data.</text>
</comment>
<keyword evidence="2 3" id="KW-0694">RNA-binding</keyword>
<feature type="region of interest" description="Disordered" evidence="4">
    <location>
        <begin position="1"/>
        <end position="77"/>
    </location>
</feature>
<dbReference type="EMBL" id="JAUJFL010000006">
    <property type="protein sequence ID" value="KAK2601223.1"/>
    <property type="molecule type" value="Genomic_DNA"/>
</dbReference>
<evidence type="ECO:0000259" key="5">
    <source>
        <dbReference type="PROSITE" id="PS50102"/>
    </source>
</evidence>
<keyword evidence="7" id="KW-1185">Reference proteome</keyword>
<gene>
    <name evidence="6" type="ORF">N8I77_010688</name>
</gene>
<dbReference type="AlphaFoldDB" id="A0AAD9S7U8"/>
<feature type="region of interest" description="Disordered" evidence="4">
    <location>
        <begin position="214"/>
        <end position="264"/>
    </location>
</feature>
<evidence type="ECO:0000256" key="3">
    <source>
        <dbReference type="PROSITE-ProRule" id="PRU00176"/>
    </source>
</evidence>
<organism evidence="6 7">
    <name type="scientific">Phomopsis amygdali</name>
    <name type="common">Fusicoccum amygdali</name>
    <dbReference type="NCBI Taxonomy" id="1214568"/>
    <lineage>
        <taxon>Eukaryota</taxon>
        <taxon>Fungi</taxon>
        <taxon>Dikarya</taxon>
        <taxon>Ascomycota</taxon>
        <taxon>Pezizomycotina</taxon>
        <taxon>Sordariomycetes</taxon>
        <taxon>Sordariomycetidae</taxon>
        <taxon>Diaporthales</taxon>
        <taxon>Diaporthaceae</taxon>
        <taxon>Diaporthe</taxon>
    </lineage>
</organism>
<feature type="region of interest" description="Disordered" evidence="4">
    <location>
        <begin position="291"/>
        <end position="314"/>
    </location>
</feature>
<dbReference type="PANTHER" id="PTHR10501">
    <property type="entry name" value="U1 SMALL NUCLEAR RIBONUCLEOPROTEIN A/U2 SMALL NUCLEAR RIBONUCLEOPROTEIN B"/>
    <property type="match status" value="1"/>
</dbReference>
<feature type="compositionally biased region" description="Low complexity" evidence="4">
    <location>
        <begin position="565"/>
        <end position="578"/>
    </location>
</feature>
<feature type="domain" description="RRM" evidence="5">
    <location>
        <begin position="424"/>
        <end position="501"/>
    </location>
</feature>
<protein>
    <recommendedName>
        <fullName evidence="5">RRM domain-containing protein</fullName>
    </recommendedName>
</protein>
<dbReference type="FunFam" id="3.30.70.330:FF:000089">
    <property type="entry name" value="RNA binding protein"/>
    <property type="match status" value="1"/>
</dbReference>
<dbReference type="Pfam" id="PF00076">
    <property type="entry name" value="RRM_1"/>
    <property type="match status" value="1"/>
</dbReference>
<feature type="compositionally biased region" description="Polar residues" evidence="4">
    <location>
        <begin position="382"/>
        <end position="396"/>
    </location>
</feature>
<dbReference type="GO" id="GO:0003723">
    <property type="term" value="F:RNA binding"/>
    <property type="evidence" value="ECO:0007669"/>
    <property type="project" value="UniProtKB-UniRule"/>
</dbReference>
<dbReference type="SUPFAM" id="SSF54928">
    <property type="entry name" value="RNA-binding domain, RBD"/>
    <property type="match status" value="2"/>
</dbReference>
<dbReference type="PROSITE" id="PS50102">
    <property type="entry name" value="RRM"/>
    <property type="match status" value="1"/>
</dbReference>
<evidence type="ECO:0000256" key="2">
    <source>
        <dbReference type="ARBA" id="ARBA00022884"/>
    </source>
</evidence>
<feature type="region of interest" description="Disordered" evidence="4">
    <location>
        <begin position="355"/>
        <end position="396"/>
    </location>
</feature>
<proteinExistence type="predicted"/>
<feature type="compositionally biased region" description="Low complexity" evidence="4">
    <location>
        <begin position="43"/>
        <end position="77"/>
    </location>
</feature>
<feature type="compositionally biased region" description="Polar residues" evidence="4">
    <location>
        <begin position="555"/>
        <end position="564"/>
    </location>
</feature>
<feature type="compositionally biased region" description="Low complexity" evidence="4">
    <location>
        <begin position="1"/>
        <end position="36"/>
    </location>
</feature>
<feature type="compositionally biased region" description="Polar residues" evidence="4">
    <location>
        <begin position="355"/>
        <end position="369"/>
    </location>
</feature>
<feature type="compositionally biased region" description="Polar residues" evidence="4">
    <location>
        <begin position="579"/>
        <end position="588"/>
    </location>
</feature>
<feature type="region of interest" description="Disordered" evidence="4">
    <location>
        <begin position="501"/>
        <end position="595"/>
    </location>
</feature>
<keyword evidence="1" id="KW-0597">Phosphoprotein</keyword>
<feature type="compositionally biased region" description="Polar residues" evidence="4">
    <location>
        <begin position="630"/>
        <end position="642"/>
    </location>
</feature>
<evidence type="ECO:0000256" key="1">
    <source>
        <dbReference type="ARBA" id="ARBA00022553"/>
    </source>
</evidence>
<feature type="compositionally biased region" description="Low complexity" evidence="4">
    <location>
        <begin position="228"/>
        <end position="245"/>
    </location>
</feature>
<evidence type="ECO:0000313" key="7">
    <source>
        <dbReference type="Proteomes" id="UP001265746"/>
    </source>
</evidence>
<dbReference type="Gene3D" id="3.30.70.330">
    <property type="match status" value="1"/>
</dbReference>
<feature type="region of interest" description="Disordered" evidence="4">
    <location>
        <begin position="612"/>
        <end position="642"/>
    </location>
</feature>